<proteinExistence type="predicted"/>
<dbReference type="EMBL" id="AMZH03037409">
    <property type="protein sequence ID" value="RRT31637.1"/>
    <property type="molecule type" value="Genomic_DNA"/>
</dbReference>
<accession>A0A426WWG2</accession>
<dbReference type="Proteomes" id="UP000287651">
    <property type="component" value="Unassembled WGS sequence"/>
</dbReference>
<gene>
    <name evidence="2" type="ORF">B296_00054015</name>
</gene>
<protein>
    <submittedName>
        <fullName evidence="2">Uncharacterized protein</fullName>
    </submittedName>
</protein>
<feature type="region of interest" description="Disordered" evidence="1">
    <location>
        <begin position="197"/>
        <end position="217"/>
    </location>
</feature>
<evidence type="ECO:0000256" key="1">
    <source>
        <dbReference type="SAM" id="MobiDB-lite"/>
    </source>
</evidence>
<sequence>MEHRNFLFSMERICPYEAEVCNKFSTLLDLKGCSGDCIGKESQSSKCICGAEQDTNYSARWNSPKSPKLPVGRMQRGELLQQDRYPGGIGPESLSTGQEDVEAGTLEEYAIVLLFELYEGNGAQRRLCWWGKEAQDPDNGAPILAESGDFESYQATDCPTEILCPGVTREWVGEGELPKERTQSEVVEALRCAGRGHTWRDRSPSSSHKNLNAMEMSPGGDMVQRIVME</sequence>
<comment type="caution">
    <text evidence="2">The sequence shown here is derived from an EMBL/GenBank/DDBJ whole genome shotgun (WGS) entry which is preliminary data.</text>
</comment>
<organism evidence="2 3">
    <name type="scientific">Ensete ventricosum</name>
    <name type="common">Abyssinian banana</name>
    <name type="synonym">Musa ensete</name>
    <dbReference type="NCBI Taxonomy" id="4639"/>
    <lineage>
        <taxon>Eukaryota</taxon>
        <taxon>Viridiplantae</taxon>
        <taxon>Streptophyta</taxon>
        <taxon>Embryophyta</taxon>
        <taxon>Tracheophyta</taxon>
        <taxon>Spermatophyta</taxon>
        <taxon>Magnoliopsida</taxon>
        <taxon>Liliopsida</taxon>
        <taxon>Zingiberales</taxon>
        <taxon>Musaceae</taxon>
        <taxon>Ensete</taxon>
    </lineage>
</organism>
<evidence type="ECO:0000313" key="3">
    <source>
        <dbReference type="Proteomes" id="UP000287651"/>
    </source>
</evidence>
<dbReference type="AlphaFoldDB" id="A0A426WWG2"/>
<name>A0A426WWG2_ENSVE</name>
<evidence type="ECO:0000313" key="2">
    <source>
        <dbReference type="EMBL" id="RRT31637.1"/>
    </source>
</evidence>
<reference evidence="2 3" key="1">
    <citation type="journal article" date="2014" name="Agronomy (Basel)">
        <title>A Draft Genome Sequence for Ensete ventricosum, the Drought-Tolerant Tree Against Hunger.</title>
        <authorList>
            <person name="Harrison J."/>
            <person name="Moore K.A."/>
            <person name="Paszkiewicz K."/>
            <person name="Jones T."/>
            <person name="Grant M."/>
            <person name="Ambacheew D."/>
            <person name="Muzemil S."/>
            <person name="Studholme D.J."/>
        </authorList>
    </citation>
    <scope>NUCLEOTIDE SEQUENCE [LARGE SCALE GENOMIC DNA]</scope>
</reference>